<dbReference type="GO" id="GO:0008270">
    <property type="term" value="F:zinc ion binding"/>
    <property type="evidence" value="ECO:0007669"/>
    <property type="project" value="UniProtKB-KW"/>
</dbReference>
<organism evidence="15 16">
    <name type="scientific">Lithospermum erythrorhizon</name>
    <name type="common">Purple gromwell</name>
    <name type="synonym">Lithospermum officinale var. erythrorhizon</name>
    <dbReference type="NCBI Taxonomy" id="34254"/>
    <lineage>
        <taxon>Eukaryota</taxon>
        <taxon>Viridiplantae</taxon>
        <taxon>Streptophyta</taxon>
        <taxon>Embryophyta</taxon>
        <taxon>Tracheophyta</taxon>
        <taxon>Spermatophyta</taxon>
        <taxon>Magnoliopsida</taxon>
        <taxon>eudicotyledons</taxon>
        <taxon>Gunneridae</taxon>
        <taxon>Pentapetalae</taxon>
        <taxon>asterids</taxon>
        <taxon>lamiids</taxon>
        <taxon>Boraginales</taxon>
        <taxon>Boraginaceae</taxon>
        <taxon>Boraginoideae</taxon>
        <taxon>Lithospermeae</taxon>
        <taxon>Lithospermum</taxon>
    </lineage>
</organism>
<evidence type="ECO:0000256" key="4">
    <source>
        <dbReference type="ARBA" id="ARBA00022692"/>
    </source>
</evidence>
<dbReference type="Proteomes" id="UP001454036">
    <property type="component" value="Unassembled WGS sequence"/>
</dbReference>
<feature type="domain" description="RING-type" evidence="14">
    <location>
        <begin position="92"/>
        <end position="134"/>
    </location>
</feature>
<evidence type="ECO:0000259" key="14">
    <source>
        <dbReference type="PROSITE" id="PS50089"/>
    </source>
</evidence>
<evidence type="ECO:0000256" key="1">
    <source>
        <dbReference type="ARBA" id="ARBA00004167"/>
    </source>
</evidence>
<dbReference type="CDD" id="cd16461">
    <property type="entry name" value="RING-H2_EL5-like"/>
    <property type="match status" value="1"/>
</dbReference>
<dbReference type="PANTHER" id="PTHR45768:SF61">
    <property type="entry name" value="RING-H2 FINGER PROTEIN ATL18"/>
    <property type="match status" value="1"/>
</dbReference>
<comment type="subcellular location">
    <subcellularLocation>
        <location evidence="1">Membrane</location>
        <topology evidence="1">Single-pass membrane protein</topology>
    </subcellularLocation>
</comment>
<keyword evidence="3" id="KW-0808">Transferase</keyword>
<evidence type="ECO:0000256" key="5">
    <source>
        <dbReference type="ARBA" id="ARBA00022723"/>
    </source>
</evidence>
<evidence type="ECO:0000256" key="7">
    <source>
        <dbReference type="ARBA" id="ARBA00022786"/>
    </source>
</evidence>
<evidence type="ECO:0000313" key="15">
    <source>
        <dbReference type="EMBL" id="GAA0150883.1"/>
    </source>
</evidence>
<dbReference type="InterPro" id="IPR013083">
    <property type="entry name" value="Znf_RING/FYVE/PHD"/>
</dbReference>
<evidence type="ECO:0000256" key="2">
    <source>
        <dbReference type="ARBA" id="ARBA00004906"/>
    </source>
</evidence>
<dbReference type="AlphaFoldDB" id="A0AAV3PID5"/>
<proteinExistence type="inferred from homology"/>
<keyword evidence="8" id="KW-0862">Zinc</keyword>
<dbReference type="PROSITE" id="PS50089">
    <property type="entry name" value="ZF_RING_2"/>
    <property type="match status" value="1"/>
</dbReference>
<dbReference type="GO" id="GO:0016020">
    <property type="term" value="C:membrane"/>
    <property type="evidence" value="ECO:0007669"/>
    <property type="project" value="UniProtKB-SubCell"/>
</dbReference>
<evidence type="ECO:0000313" key="16">
    <source>
        <dbReference type="Proteomes" id="UP001454036"/>
    </source>
</evidence>
<comment type="pathway">
    <text evidence="2">Protein modification; protein ubiquitination.</text>
</comment>
<dbReference type="SMART" id="SM00184">
    <property type="entry name" value="RING"/>
    <property type="match status" value="1"/>
</dbReference>
<evidence type="ECO:0000256" key="6">
    <source>
        <dbReference type="ARBA" id="ARBA00022771"/>
    </source>
</evidence>
<reference evidence="15 16" key="1">
    <citation type="submission" date="2024-01" db="EMBL/GenBank/DDBJ databases">
        <title>The complete chloroplast genome sequence of Lithospermum erythrorhizon: insights into the phylogenetic relationship among Boraginaceae species and the maternal lineages of purple gromwells.</title>
        <authorList>
            <person name="Okada T."/>
            <person name="Watanabe K."/>
        </authorList>
    </citation>
    <scope>NUCLEOTIDE SEQUENCE [LARGE SCALE GENOMIC DNA]</scope>
</reference>
<gene>
    <name evidence="15" type="ORF">LIER_43122</name>
</gene>
<dbReference type="SUPFAM" id="SSF57850">
    <property type="entry name" value="RING/U-box"/>
    <property type="match status" value="1"/>
</dbReference>
<dbReference type="Gene3D" id="3.30.40.10">
    <property type="entry name" value="Zinc/RING finger domain, C3HC4 (zinc finger)"/>
    <property type="match status" value="1"/>
</dbReference>
<keyword evidence="10 13" id="KW-0472">Membrane</keyword>
<evidence type="ECO:0000256" key="10">
    <source>
        <dbReference type="ARBA" id="ARBA00023136"/>
    </source>
</evidence>
<evidence type="ECO:0000256" key="8">
    <source>
        <dbReference type="ARBA" id="ARBA00022833"/>
    </source>
</evidence>
<evidence type="ECO:0000256" key="3">
    <source>
        <dbReference type="ARBA" id="ARBA00022679"/>
    </source>
</evidence>
<dbReference type="GO" id="GO:0016740">
    <property type="term" value="F:transferase activity"/>
    <property type="evidence" value="ECO:0007669"/>
    <property type="project" value="UniProtKB-KW"/>
</dbReference>
<dbReference type="Pfam" id="PF13639">
    <property type="entry name" value="zf-RING_2"/>
    <property type="match status" value="1"/>
</dbReference>
<keyword evidence="5" id="KW-0479">Metal-binding</keyword>
<dbReference type="PANTHER" id="PTHR45768">
    <property type="entry name" value="E3 UBIQUITIN-PROTEIN LIGASE RNF13-LIKE"/>
    <property type="match status" value="1"/>
</dbReference>
<keyword evidence="16" id="KW-1185">Reference proteome</keyword>
<comment type="caution">
    <text evidence="15">The sequence shown here is derived from an EMBL/GenBank/DDBJ whole genome shotgun (WGS) entry which is preliminary data.</text>
</comment>
<evidence type="ECO:0000256" key="12">
    <source>
        <dbReference type="PROSITE-ProRule" id="PRU00175"/>
    </source>
</evidence>
<evidence type="ECO:0000256" key="13">
    <source>
        <dbReference type="SAM" id="Phobius"/>
    </source>
</evidence>
<keyword evidence="4 13" id="KW-0812">Transmembrane</keyword>
<dbReference type="EMBL" id="BAABME010032834">
    <property type="protein sequence ID" value="GAA0150883.1"/>
    <property type="molecule type" value="Genomic_DNA"/>
</dbReference>
<feature type="transmembrane region" description="Helical" evidence="13">
    <location>
        <begin position="6"/>
        <end position="25"/>
    </location>
</feature>
<keyword evidence="7" id="KW-0833">Ubl conjugation pathway</keyword>
<comment type="similarity">
    <text evidence="11">Belongs to the RING-type zinc finger family. ATL subfamily.</text>
</comment>
<keyword evidence="6 12" id="KW-0863">Zinc-finger</keyword>
<protein>
    <recommendedName>
        <fullName evidence="14">RING-type domain-containing protein</fullName>
    </recommendedName>
</protein>
<sequence length="225" mass="25647">MAIFMSVLLLFAGIGVLILIHICLVGRTFRRALANTTNDINNGVAQRASLASSSMSRDDIEKLPSFRYKDDIIITNIKEERMMRNIGNPKECAVCLENLKEGDKCRLLPFCKHSFHADCVDVWLLKSTRCPICRTSAESSNRDIHFDEEIGVFQSDEIVIVEESEINNQEISEIQEVHEDHQHHLVIEMREDEPKDYKISGEIISTEVTEDSNDAENQAIKLERV</sequence>
<keyword evidence="9 13" id="KW-1133">Transmembrane helix</keyword>
<name>A0AAV3PID5_LITER</name>
<evidence type="ECO:0000256" key="11">
    <source>
        <dbReference type="ARBA" id="ARBA00024209"/>
    </source>
</evidence>
<dbReference type="InterPro" id="IPR001841">
    <property type="entry name" value="Znf_RING"/>
</dbReference>
<accession>A0AAV3PID5</accession>
<evidence type="ECO:0000256" key="9">
    <source>
        <dbReference type="ARBA" id="ARBA00022989"/>
    </source>
</evidence>